<protein>
    <submittedName>
        <fullName evidence="2">Uncharacterized protein</fullName>
    </submittedName>
</protein>
<evidence type="ECO:0000313" key="3">
    <source>
        <dbReference type="Proteomes" id="UP001295444"/>
    </source>
</evidence>
<organism evidence="2 3">
    <name type="scientific">Pelobates cultripes</name>
    <name type="common">Western spadefoot toad</name>
    <dbReference type="NCBI Taxonomy" id="61616"/>
    <lineage>
        <taxon>Eukaryota</taxon>
        <taxon>Metazoa</taxon>
        <taxon>Chordata</taxon>
        <taxon>Craniata</taxon>
        <taxon>Vertebrata</taxon>
        <taxon>Euteleostomi</taxon>
        <taxon>Amphibia</taxon>
        <taxon>Batrachia</taxon>
        <taxon>Anura</taxon>
        <taxon>Pelobatoidea</taxon>
        <taxon>Pelobatidae</taxon>
        <taxon>Pelobates</taxon>
    </lineage>
</organism>
<feature type="region of interest" description="Disordered" evidence="1">
    <location>
        <begin position="1"/>
        <end position="114"/>
    </location>
</feature>
<name>A0AAD1RVD8_PELCU</name>
<evidence type="ECO:0000313" key="2">
    <source>
        <dbReference type="EMBL" id="CAH2282181.1"/>
    </source>
</evidence>
<dbReference type="Proteomes" id="UP001295444">
    <property type="component" value="Chromosome 04"/>
</dbReference>
<reference evidence="2" key="1">
    <citation type="submission" date="2022-03" db="EMBL/GenBank/DDBJ databases">
        <authorList>
            <person name="Alioto T."/>
            <person name="Alioto T."/>
            <person name="Gomez Garrido J."/>
        </authorList>
    </citation>
    <scope>NUCLEOTIDE SEQUENCE</scope>
</reference>
<feature type="compositionally biased region" description="Basic and acidic residues" evidence="1">
    <location>
        <begin position="43"/>
        <end position="56"/>
    </location>
</feature>
<proteinExistence type="predicted"/>
<gene>
    <name evidence="2" type="ORF">PECUL_23A025457</name>
</gene>
<dbReference type="EMBL" id="OW240915">
    <property type="protein sequence ID" value="CAH2282181.1"/>
    <property type="molecule type" value="Genomic_DNA"/>
</dbReference>
<dbReference type="AlphaFoldDB" id="A0AAD1RVD8"/>
<evidence type="ECO:0000256" key="1">
    <source>
        <dbReference type="SAM" id="MobiDB-lite"/>
    </source>
</evidence>
<accession>A0AAD1RVD8</accession>
<keyword evidence="3" id="KW-1185">Reference proteome</keyword>
<sequence>MGKIKSDSPRTAGSPRWQSQSADSTDPRDRPANHPKRPQAPAGDHDRTDKRRETRRNLQGASAAWNTLPHPTKPLRLQTPRSSSPEHHYQATGMREHRRKPHVETSDSTCTRTTAANFGSTRNYELQKQYHRTNLPGPQWPQVPSTEIRYQLTLDALWTLQWTLETWPRPCQHGHRRYLRTHTHSDIPDNPPA</sequence>